<evidence type="ECO:0000313" key="1">
    <source>
        <dbReference type="EMBL" id="KAJ0086035.1"/>
    </source>
</evidence>
<gene>
    <name evidence="1" type="ORF">Patl1_08519</name>
</gene>
<sequence>MEKKDESVRSQVAIRCAKAAILLSSLSNRHSKATINDGDEEKEMLKRDMEDLKVEMVRERMKSKKIKLCGLVEVALQVSVVLFVSSFFLMLAFEPN</sequence>
<protein>
    <submittedName>
        <fullName evidence="1">Uncharacterized protein</fullName>
    </submittedName>
</protein>
<organism evidence="1 2">
    <name type="scientific">Pistacia atlantica</name>
    <dbReference type="NCBI Taxonomy" id="434234"/>
    <lineage>
        <taxon>Eukaryota</taxon>
        <taxon>Viridiplantae</taxon>
        <taxon>Streptophyta</taxon>
        <taxon>Embryophyta</taxon>
        <taxon>Tracheophyta</taxon>
        <taxon>Spermatophyta</taxon>
        <taxon>Magnoliopsida</taxon>
        <taxon>eudicotyledons</taxon>
        <taxon>Gunneridae</taxon>
        <taxon>Pentapetalae</taxon>
        <taxon>rosids</taxon>
        <taxon>malvids</taxon>
        <taxon>Sapindales</taxon>
        <taxon>Anacardiaceae</taxon>
        <taxon>Pistacia</taxon>
    </lineage>
</organism>
<accession>A0ACC1AGC1</accession>
<proteinExistence type="predicted"/>
<keyword evidence="2" id="KW-1185">Reference proteome</keyword>
<dbReference type="EMBL" id="CM047906">
    <property type="protein sequence ID" value="KAJ0086035.1"/>
    <property type="molecule type" value="Genomic_DNA"/>
</dbReference>
<dbReference type="Proteomes" id="UP001164250">
    <property type="component" value="Chromosome 10"/>
</dbReference>
<comment type="caution">
    <text evidence="1">The sequence shown here is derived from an EMBL/GenBank/DDBJ whole genome shotgun (WGS) entry which is preliminary data.</text>
</comment>
<name>A0ACC1AGC1_9ROSI</name>
<evidence type="ECO:0000313" key="2">
    <source>
        <dbReference type="Proteomes" id="UP001164250"/>
    </source>
</evidence>
<reference evidence="2" key="1">
    <citation type="journal article" date="2023" name="G3 (Bethesda)">
        <title>Genome assembly and association tests identify interacting loci associated with vigor, precocity, and sex in interspecific pistachio rootstocks.</title>
        <authorList>
            <person name="Palmer W."/>
            <person name="Jacygrad E."/>
            <person name="Sagayaradj S."/>
            <person name="Cavanaugh K."/>
            <person name="Han R."/>
            <person name="Bertier L."/>
            <person name="Beede B."/>
            <person name="Kafkas S."/>
            <person name="Golino D."/>
            <person name="Preece J."/>
            <person name="Michelmore R."/>
        </authorList>
    </citation>
    <scope>NUCLEOTIDE SEQUENCE [LARGE SCALE GENOMIC DNA]</scope>
</reference>